<evidence type="ECO:0000256" key="11">
    <source>
        <dbReference type="SAM" id="Phobius"/>
    </source>
</evidence>
<keyword evidence="6 11" id="KW-0812">Transmembrane</keyword>
<evidence type="ECO:0000256" key="4">
    <source>
        <dbReference type="ARBA" id="ARBA00022475"/>
    </source>
</evidence>
<accession>A0A1I4JJ92</accession>
<dbReference type="GO" id="GO:0015031">
    <property type="term" value="P:protein transport"/>
    <property type="evidence" value="ECO:0007669"/>
    <property type="project" value="UniProtKB-KW"/>
</dbReference>
<protein>
    <submittedName>
        <fullName evidence="13">Protein TonB</fullName>
    </submittedName>
</protein>
<evidence type="ECO:0000256" key="1">
    <source>
        <dbReference type="ARBA" id="ARBA00004383"/>
    </source>
</evidence>
<name>A0A1I4JJ92_9BURK</name>
<dbReference type="STRING" id="758825.SAMN02982985_01042"/>
<evidence type="ECO:0000256" key="6">
    <source>
        <dbReference type="ARBA" id="ARBA00022692"/>
    </source>
</evidence>
<feature type="compositionally biased region" description="Pro residues" evidence="10">
    <location>
        <begin position="140"/>
        <end position="149"/>
    </location>
</feature>
<dbReference type="EMBL" id="FOTW01000006">
    <property type="protein sequence ID" value="SFL66642.1"/>
    <property type="molecule type" value="Genomic_DNA"/>
</dbReference>
<feature type="compositionally biased region" description="Pro residues" evidence="10">
    <location>
        <begin position="82"/>
        <end position="105"/>
    </location>
</feature>
<dbReference type="InterPro" id="IPR006260">
    <property type="entry name" value="TonB/TolA_C"/>
</dbReference>
<sequence>MRLLFCVAILGFSSNKKELVLEKAGMNFTHNEKSTGKNFTGITIVVLLHLLVAYGIVTGLGKRLVSKMIEPVETKIIEEVKPPPPKELPPPPPPPEMKAPPPPFIPPVEVNVQQPPPPQNTIANATNVKPASNELQKTPPAQPAAPPGPAKSVHVPAVYDFNACAKPEWPKSSLRNEETGTVTLQFVVGVDGHVLESKVLKSSGFRDLDKAAAAGISKCKFKPGMTDGKAEQSVTQVQYVWTLE</sequence>
<dbReference type="InterPro" id="IPR051045">
    <property type="entry name" value="TonB-dependent_transducer"/>
</dbReference>
<reference evidence="13 14" key="1">
    <citation type="submission" date="2016-10" db="EMBL/GenBank/DDBJ databases">
        <authorList>
            <person name="de Groot N.N."/>
        </authorList>
    </citation>
    <scope>NUCLEOTIDE SEQUENCE [LARGE SCALE GENOMIC DNA]</scope>
    <source>
        <strain evidence="13 14">ATCC 43154</strain>
    </source>
</reference>
<feature type="region of interest" description="Disordered" evidence="10">
    <location>
        <begin position="80"/>
        <end position="105"/>
    </location>
</feature>
<evidence type="ECO:0000256" key="5">
    <source>
        <dbReference type="ARBA" id="ARBA00022519"/>
    </source>
</evidence>
<dbReference type="SUPFAM" id="SSF74653">
    <property type="entry name" value="TolA/TonB C-terminal domain"/>
    <property type="match status" value="1"/>
</dbReference>
<evidence type="ECO:0000313" key="13">
    <source>
        <dbReference type="EMBL" id="SFL66642.1"/>
    </source>
</evidence>
<dbReference type="GO" id="GO:0005886">
    <property type="term" value="C:plasma membrane"/>
    <property type="evidence" value="ECO:0007669"/>
    <property type="project" value="UniProtKB-SubCell"/>
</dbReference>
<proteinExistence type="inferred from homology"/>
<evidence type="ECO:0000256" key="8">
    <source>
        <dbReference type="ARBA" id="ARBA00022989"/>
    </source>
</evidence>
<dbReference type="PANTHER" id="PTHR33446">
    <property type="entry name" value="PROTEIN TONB-RELATED"/>
    <property type="match status" value="1"/>
</dbReference>
<dbReference type="GO" id="GO:0055085">
    <property type="term" value="P:transmembrane transport"/>
    <property type="evidence" value="ECO:0007669"/>
    <property type="project" value="InterPro"/>
</dbReference>
<keyword evidence="5" id="KW-0997">Cell inner membrane</keyword>
<keyword evidence="4" id="KW-1003">Cell membrane</keyword>
<evidence type="ECO:0000256" key="10">
    <source>
        <dbReference type="SAM" id="MobiDB-lite"/>
    </source>
</evidence>
<keyword evidence="14" id="KW-1185">Reference proteome</keyword>
<comment type="similarity">
    <text evidence="2">Belongs to the TonB family.</text>
</comment>
<keyword evidence="8 11" id="KW-1133">Transmembrane helix</keyword>
<dbReference type="Pfam" id="PF03544">
    <property type="entry name" value="TonB_C"/>
    <property type="match status" value="1"/>
</dbReference>
<dbReference type="Proteomes" id="UP000199470">
    <property type="component" value="Unassembled WGS sequence"/>
</dbReference>
<evidence type="ECO:0000313" key="14">
    <source>
        <dbReference type="Proteomes" id="UP000199470"/>
    </source>
</evidence>
<dbReference type="PROSITE" id="PS52015">
    <property type="entry name" value="TONB_CTD"/>
    <property type="match status" value="1"/>
</dbReference>
<evidence type="ECO:0000256" key="9">
    <source>
        <dbReference type="ARBA" id="ARBA00023136"/>
    </source>
</evidence>
<keyword evidence="9 11" id="KW-0472">Membrane</keyword>
<feature type="region of interest" description="Disordered" evidence="10">
    <location>
        <begin position="131"/>
        <end position="151"/>
    </location>
</feature>
<organism evidence="13 14">
    <name type="scientific">Rugamonas rubra</name>
    <dbReference type="NCBI Taxonomy" id="758825"/>
    <lineage>
        <taxon>Bacteria</taxon>
        <taxon>Pseudomonadati</taxon>
        <taxon>Pseudomonadota</taxon>
        <taxon>Betaproteobacteria</taxon>
        <taxon>Burkholderiales</taxon>
        <taxon>Oxalobacteraceae</taxon>
        <taxon>Telluria group</taxon>
        <taxon>Rugamonas</taxon>
    </lineage>
</organism>
<dbReference type="Gene3D" id="3.30.1150.10">
    <property type="match status" value="1"/>
</dbReference>
<dbReference type="InterPro" id="IPR037682">
    <property type="entry name" value="TonB_C"/>
</dbReference>
<comment type="subcellular location">
    <subcellularLocation>
        <location evidence="1">Cell inner membrane</location>
        <topology evidence="1">Single-pass membrane protein</topology>
        <orientation evidence="1">Periplasmic side</orientation>
    </subcellularLocation>
</comment>
<dbReference type="AlphaFoldDB" id="A0A1I4JJ92"/>
<feature type="domain" description="TonB C-terminal" evidence="12">
    <location>
        <begin position="154"/>
        <end position="244"/>
    </location>
</feature>
<evidence type="ECO:0000259" key="12">
    <source>
        <dbReference type="PROSITE" id="PS52015"/>
    </source>
</evidence>
<dbReference type="PANTHER" id="PTHR33446:SF2">
    <property type="entry name" value="PROTEIN TONB"/>
    <property type="match status" value="1"/>
</dbReference>
<keyword evidence="7" id="KW-0653">Protein transport</keyword>
<feature type="transmembrane region" description="Helical" evidence="11">
    <location>
        <begin position="39"/>
        <end position="60"/>
    </location>
</feature>
<dbReference type="NCBIfam" id="TIGR01352">
    <property type="entry name" value="tonB_Cterm"/>
    <property type="match status" value="1"/>
</dbReference>
<evidence type="ECO:0000256" key="2">
    <source>
        <dbReference type="ARBA" id="ARBA00006555"/>
    </source>
</evidence>
<keyword evidence="3" id="KW-0813">Transport</keyword>
<evidence type="ECO:0000256" key="7">
    <source>
        <dbReference type="ARBA" id="ARBA00022927"/>
    </source>
</evidence>
<evidence type="ECO:0000256" key="3">
    <source>
        <dbReference type="ARBA" id="ARBA00022448"/>
    </source>
</evidence>
<gene>
    <name evidence="13" type="ORF">SAMN02982985_01042</name>
</gene>